<protein>
    <submittedName>
        <fullName evidence="1">Uncharacterized protein</fullName>
    </submittedName>
</protein>
<dbReference type="Proteomes" id="UP001144978">
    <property type="component" value="Unassembled WGS sequence"/>
</dbReference>
<evidence type="ECO:0000313" key="2">
    <source>
        <dbReference type="Proteomes" id="UP001144978"/>
    </source>
</evidence>
<proteinExistence type="predicted"/>
<gene>
    <name evidence="1" type="ORF">NUW54_g7565</name>
</gene>
<comment type="caution">
    <text evidence="1">The sequence shown here is derived from an EMBL/GenBank/DDBJ whole genome shotgun (WGS) entry which is preliminary data.</text>
</comment>
<sequence length="295" mass="32950">MLVIAEDYELPPEYRRTMSATLGSSSPAAAESSESQSSPEIQPQQPTRVYDIYSWKAKSPSTRLVYIQNAAAADQAISQLNSKILGFDLEWKPNFVKGRAENPVALVQLASEHLILLIHVSYMRKAAAFPEKLRELLADETILKAGVGIQKDCKKLYHDHGVDTRNCVDLSLLARTVDNARWKGKYSSPIGLARLCETYEELTLQKGRVQTSNWEQALDLRQQEYAANDCHVGLTLYTRLAAMAAAMSPVPDRAWYSFDTISGFLYEPSSGELWQPYNPYYDPGPPPSSAAPLCW</sequence>
<keyword evidence="2" id="KW-1185">Reference proteome</keyword>
<evidence type="ECO:0000313" key="1">
    <source>
        <dbReference type="EMBL" id="KAJ2994348.1"/>
    </source>
</evidence>
<accession>A0ACC1PJN5</accession>
<dbReference type="EMBL" id="JANSHE010002192">
    <property type="protein sequence ID" value="KAJ2994348.1"/>
    <property type="molecule type" value="Genomic_DNA"/>
</dbReference>
<reference evidence="1" key="1">
    <citation type="submission" date="2022-08" db="EMBL/GenBank/DDBJ databases">
        <title>Genome Sequence of Pycnoporus sanguineus.</title>
        <authorList>
            <person name="Buettner E."/>
        </authorList>
    </citation>
    <scope>NUCLEOTIDE SEQUENCE</scope>
    <source>
        <strain evidence="1">CG-C14</strain>
    </source>
</reference>
<name>A0ACC1PJN5_9APHY</name>
<organism evidence="1 2">
    <name type="scientific">Trametes sanguinea</name>
    <dbReference type="NCBI Taxonomy" id="158606"/>
    <lineage>
        <taxon>Eukaryota</taxon>
        <taxon>Fungi</taxon>
        <taxon>Dikarya</taxon>
        <taxon>Basidiomycota</taxon>
        <taxon>Agaricomycotina</taxon>
        <taxon>Agaricomycetes</taxon>
        <taxon>Polyporales</taxon>
        <taxon>Polyporaceae</taxon>
        <taxon>Trametes</taxon>
    </lineage>
</organism>